<keyword evidence="2" id="KW-1185">Reference proteome</keyword>
<name>A0A553JKU6_SHEHA</name>
<dbReference type="OrthoDB" id="6270351at2"/>
<evidence type="ECO:0000313" key="2">
    <source>
        <dbReference type="Proteomes" id="UP000318126"/>
    </source>
</evidence>
<dbReference type="Proteomes" id="UP000318126">
    <property type="component" value="Unassembled WGS sequence"/>
</dbReference>
<evidence type="ECO:0000313" key="1">
    <source>
        <dbReference type="EMBL" id="TRY13046.1"/>
    </source>
</evidence>
<organism evidence="1 2">
    <name type="scientific">Shewanella hanedai</name>
    <name type="common">Alteromonas hanedai</name>
    <dbReference type="NCBI Taxonomy" id="25"/>
    <lineage>
        <taxon>Bacteria</taxon>
        <taxon>Pseudomonadati</taxon>
        <taxon>Pseudomonadota</taxon>
        <taxon>Gammaproteobacteria</taxon>
        <taxon>Alteromonadales</taxon>
        <taxon>Shewanellaceae</taxon>
        <taxon>Shewanella</taxon>
    </lineage>
</organism>
<dbReference type="RefSeq" id="WP_144041453.1">
    <property type="nucleotide sequence ID" value="NZ_BMPL01000039.1"/>
</dbReference>
<dbReference type="AlphaFoldDB" id="A0A553JKU6"/>
<sequence length="124" mass="13662">MTESLLKLLAPYLHLSLSAFDNTKLVVAVINSALEIGDVDTLPPSAYEASLISASQSTTERYYLVKWQEEWVVCGKTNSYAANIGALEKGISVDIDSLRALTIPVMSMQQVSFMCMENAHFDHC</sequence>
<gene>
    <name evidence="1" type="ORF">FN961_17410</name>
</gene>
<reference evidence="2" key="1">
    <citation type="submission" date="2019-07" db="EMBL/GenBank/DDBJ databases">
        <title>Shewanella sp. YLB-08 draft genomic sequence.</title>
        <authorList>
            <person name="Yu L."/>
        </authorList>
    </citation>
    <scope>NUCLEOTIDE SEQUENCE [LARGE SCALE GENOMIC DNA]</scope>
    <source>
        <strain evidence="2">JCM 20706</strain>
    </source>
</reference>
<accession>A0A553JKU6</accession>
<proteinExistence type="predicted"/>
<protein>
    <submittedName>
        <fullName evidence="1">Uncharacterized protein</fullName>
    </submittedName>
</protein>
<comment type="caution">
    <text evidence="1">The sequence shown here is derived from an EMBL/GenBank/DDBJ whole genome shotgun (WGS) entry which is preliminary data.</text>
</comment>
<dbReference type="EMBL" id="VKGK01000023">
    <property type="protein sequence ID" value="TRY13046.1"/>
    <property type="molecule type" value="Genomic_DNA"/>
</dbReference>